<evidence type="ECO:0000256" key="1">
    <source>
        <dbReference type="ARBA" id="ARBA00007169"/>
    </source>
</evidence>
<dbReference type="InterPro" id="IPR008278">
    <property type="entry name" value="4-PPantetheinyl_Trfase_dom"/>
</dbReference>
<dbReference type="Pfam" id="PF00975">
    <property type="entry name" value="Thioesterase"/>
    <property type="match status" value="1"/>
</dbReference>
<dbReference type="SUPFAM" id="SSF56214">
    <property type="entry name" value="4'-phosphopantetheinyl transferase"/>
    <property type="match status" value="2"/>
</dbReference>
<dbReference type="InterPro" id="IPR012223">
    <property type="entry name" value="TEII"/>
</dbReference>
<organism evidence="7">
    <name type="scientific">Ralstonia solanacearum</name>
    <name type="common">Pseudomonas solanacearum</name>
    <dbReference type="NCBI Taxonomy" id="305"/>
    <lineage>
        <taxon>Bacteria</taxon>
        <taxon>Pseudomonadati</taxon>
        <taxon>Pseudomonadota</taxon>
        <taxon>Betaproteobacteria</taxon>
        <taxon>Burkholderiales</taxon>
        <taxon>Burkholderiaceae</taxon>
        <taxon>Ralstonia</taxon>
        <taxon>Ralstonia solanacearum species complex</taxon>
    </lineage>
</organism>
<feature type="compositionally biased region" description="Low complexity" evidence="3">
    <location>
        <begin position="585"/>
        <end position="601"/>
    </location>
</feature>
<dbReference type="Pfam" id="PF01648">
    <property type="entry name" value="ACPS"/>
    <property type="match status" value="1"/>
</dbReference>
<dbReference type="InterPro" id="IPR001031">
    <property type="entry name" value="Thioesterase"/>
</dbReference>
<dbReference type="InterPro" id="IPR029058">
    <property type="entry name" value="AB_hydrolase_fold"/>
</dbReference>
<dbReference type="InterPro" id="IPR029063">
    <property type="entry name" value="SAM-dependent_MTases_sf"/>
</dbReference>
<dbReference type="Gene3D" id="3.40.50.1820">
    <property type="entry name" value="alpha/beta hydrolase"/>
    <property type="match status" value="1"/>
</dbReference>
<keyword evidence="2 7" id="KW-0808">Transferase</keyword>
<dbReference type="PANTHER" id="PTHR11487">
    <property type="entry name" value="THIOESTERASE"/>
    <property type="match status" value="1"/>
</dbReference>
<evidence type="ECO:0000256" key="2">
    <source>
        <dbReference type="ARBA" id="ARBA00022679"/>
    </source>
</evidence>
<dbReference type="Gene3D" id="3.40.50.150">
    <property type="entry name" value="Vaccinia Virus protein VP39"/>
    <property type="match status" value="1"/>
</dbReference>
<dbReference type="AlphaFoldDB" id="A0A0S4TV67"/>
<evidence type="ECO:0000313" key="7">
    <source>
        <dbReference type="EMBL" id="CUV13375.1"/>
    </source>
</evidence>
<name>A0A0S4TV67_RALSL</name>
<dbReference type="EMBL" id="LN899819">
    <property type="protein sequence ID" value="CUV13375.1"/>
    <property type="molecule type" value="Genomic_DNA"/>
</dbReference>
<accession>A0A0S4TV67</accession>
<dbReference type="Pfam" id="PF08241">
    <property type="entry name" value="Methyltransf_11"/>
    <property type="match status" value="1"/>
</dbReference>
<dbReference type="InterPro" id="IPR013216">
    <property type="entry name" value="Methyltransf_11"/>
</dbReference>
<feature type="domain" description="4'-phosphopantetheinyl transferase" evidence="5">
    <location>
        <begin position="722"/>
        <end position="819"/>
    </location>
</feature>
<proteinExistence type="inferred from homology"/>
<dbReference type="GO" id="GO:0008610">
    <property type="term" value="P:lipid biosynthetic process"/>
    <property type="evidence" value="ECO:0007669"/>
    <property type="project" value="TreeGrafter"/>
</dbReference>
<dbReference type="SUPFAM" id="SSF53474">
    <property type="entry name" value="alpha/beta-Hydrolases"/>
    <property type="match status" value="1"/>
</dbReference>
<comment type="similarity">
    <text evidence="1">Belongs to the thioesterase family.</text>
</comment>
<dbReference type="SUPFAM" id="SSF53335">
    <property type="entry name" value="S-adenosyl-L-methionine-dependent methyltransferases"/>
    <property type="match status" value="1"/>
</dbReference>
<dbReference type="GO" id="GO:0008757">
    <property type="term" value="F:S-adenosylmethionine-dependent methyltransferase activity"/>
    <property type="evidence" value="ECO:0007669"/>
    <property type="project" value="InterPro"/>
</dbReference>
<evidence type="ECO:0000256" key="3">
    <source>
        <dbReference type="SAM" id="MobiDB-lite"/>
    </source>
</evidence>
<feature type="domain" description="Thioesterase" evidence="4">
    <location>
        <begin position="351"/>
        <end position="567"/>
    </location>
</feature>
<evidence type="ECO:0000259" key="5">
    <source>
        <dbReference type="Pfam" id="PF01648"/>
    </source>
</evidence>
<gene>
    <name evidence="7" type="ORF">RUN39_v1_570078</name>
</gene>
<evidence type="ECO:0000259" key="4">
    <source>
        <dbReference type="Pfam" id="PF00975"/>
    </source>
</evidence>
<dbReference type="GO" id="GO:0000287">
    <property type="term" value="F:magnesium ion binding"/>
    <property type="evidence" value="ECO:0007669"/>
    <property type="project" value="InterPro"/>
</dbReference>
<evidence type="ECO:0000259" key="6">
    <source>
        <dbReference type="Pfam" id="PF08241"/>
    </source>
</evidence>
<reference evidence="7" key="1">
    <citation type="submission" date="2015-10" db="EMBL/GenBank/DDBJ databases">
        <authorList>
            <person name="Gilbert D.G."/>
        </authorList>
    </citation>
    <scope>NUCLEOTIDE SEQUENCE</scope>
    <source>
        <strain evidence="7">Phyl III-seqv23</strain>
    </source>
</reference>
<dbReference type="CDD" id="cd02440">
    <property type="entry name" value="AdoMet_MTases"/>
    <property type="match status" value="1"/>
</dbReference>
<dbReference type="Gene3D" id="3.90.470.20">
    <property type="entry name" value="4'-phosphopantetheinyl transferase domain"/>
    <property type="match status" value="2"/>
</dbReference>
<dbReference type="PANTHER" id="PTHR11487:SF0">
    <property type="entry name" value="S-ACYL FATTY ACID SYNTHASE THIOESTERASE, MEDIUM CHAIN"/>
    <property type="match status" value="1"/>
</dbReference>
<dbReference type="InterPro" id="IPR037143">
    <property type="entry name" value="4-PPantetheinyl_Trfase_dom_sf"/>
</dbReference>
<protein>
    <submittedName>
        <fullName evidence="7">Putative peptide synthase with thioesterase and phosphopantetheinyl transferase domains protein</fullName>
    </submittedName>
</protein>
<feature type="domain" description="Methyltransferase type 11" evidence="6">
    <location>
        <begin position="93"/>
        <end position="188"/>
    </location>
</feature>
<dbReference type="GO" id="GO:0008897">
    <property type="term" value="F:holo-[acyl-carrier-protein] synthase activity"/>
    <property type="evidence" value="ECO:0007669"/>
    <property type="project" value="InterPro"/>
</dbReference>
<feature type="region of interest" description="Disordered" evidence="3">
    <location>
        <begin position="582"/>
        <end position="613"/>
    </location>
</feature>
<sequence length="840" mass="90240">MTTITTDRPLAASAAAPIAALDRNRSAYAGLADVLERAGLAEHALYLNWGYRPVDGQPDWAARELPPGELGRMQARLVLEVLGDTPLDGRRVLDVGCGRGGALALMGRLHAPAALAGADISAANIAYCRKRHAHPRLRFQIADACRLPYPDGSMDVLFNLESSGAYPDLGAFFHHVHRILRVGGRFCFADVFDAASVAWVRTALEQAGFTLERERAINAQVRAARERASPGIWRRLDTALTALDTPGLRQELERYLAAPSSGLFQALEDGRVDYRLFHWRKTRPAAGRIDADVIARLATRSVRLDAALQDRAPSAAAPQSSAPGPAAASASASASAWFPFTAPDAQAGFNVFALPYAGGGASVYRAWTLPRRPGGAPWQLCPVQLPGRESRFGEPMIDDMATLADRLADAIGPYAHRPWALLGCSLGCKIAFEVARRLARQGRPPALLFLMACPAPSLPLGRRISTRAEADFAREVRHLGGTPPEVLADAEMMRTLMPILRNDSALAEHYVAAADATVNVPIVMVAAGDDHLVTVEEARRWQRHAGAGFDWRLVDGGHFFLRQRRRELTDWLLDALRRSERTRQARTAAADAPDTPGSAPAQPRDPSRTPAPSTIANLVLAPGEILVVTAPRSLAARLTPAVLSDDEQRQLACFALDADRERYLAAHWAKRRVLGTLLAAAPQSLRFGAQAGGKPCLIGEALHFSLSHSGDQVAVAVCRHAPVGVDIEQARGIACHASAARVMHPLDRIAPQCETPEDRFLAAWSLKEAVAKCTGAGLALPFDSLRLTFAGNGRYGCHLGTQAAWEAHHQHEGGVHLAVASTAPWAALRILPLDAALAGG</sequence>